<dbReference type="PANTHER" id="PTHR38248:SF2">
    <property type="entry name" value="FUNK1 11"/>
    <property type="match status" value="1"/>
</dbReference>
<organism evidence="2 3">
    <name type="scientific">Amanita thiersii Skay4041</name>
    <dbReference type="NCBI Taxonomy" id="703135"/>
    <lineage>
        <taxon>Eukaryota</taxon>
        <taxon>Fungi</taxon>
        <taxon>Dikarya</taxon>
        <taxon>Basidiomycota</taxon>
        <taxon>Agaricomycotina</taxon>
        <taxon>Agaricomycetes</taxon>
        <taxon>Agaricomycetidae</taxon>
        <taxon>Agaricales</taxon>
        <taxon>Pluteineae</taxon>
        <taxon>Amanitaceae</taxon>
        <taxon>Amanita</taxon>
    </lineage>
</organism>
<gene>
    <name evidence="2" type="ORF">AMATHDRAFT_8584</name>
</gene>
<dbReference type="GO" id="GO:0005524">
    <property type="term" value="F:ATP binding"/>
    <property type="evidence" value="ECO:0007669"/>
    <property type="project" value="InterPro"/>
</dbReference>
<evidence type="ECO:0000313" key="3">
    <source>
        <dbReference type="Proteomes" id="UP000242287"/>
    </source>
</evidence>
<dbReference type="EMBL" id="KZ302280">
    <property type="protein sequence ID" value="PFH45847.1"/>
    <property type="molecule type" value="Genomic_DNA"/>
</dbReference>
<evidence type="ECO:0000313" key="2">
    <source>
        <dbReference type="EMBL" id="PFH45847.1"/>
    </source>
</evidence>
<dbReference type="InterPro" id="IPR040976">
    <property type="entry name" value="Pkinase_fungal"/>
</dbReference>
<dbReference type="Gene3D" id="1.10.510.10">
    <property type="entry name" value="Transferase(Phosphotransferase) domain 1"/>
    <property type="match status" value="1"/>
</dbReference>
<dbReference type="SUPFAM" id="SSF56112">
    <property type="entry name" value="Protein kinase-like (PK-like)"/>
    <property type="match status" value="1"/>
</dbReference>
<proteinExistence type="predicted"/>
<dbReference type="OrthoDB" id="5569250at2759"/>
<accession>A0A2A9NC58</accession>
<sequence>MVAGDPEKFGWILNHLPEVLHHENIKRDEAGVQGCLAKYPEGRGVLYERRVLRILIMTGLFPITQLTATATLGPVIKDIFNCYRWSHDQMHVLYRDINLKNLMYRKKDGKAYGVLLDLDMAIIITLEDRKPSSKQRIGTLPYMACDLLRPSPSKHVYRHDLESLFYIIFVLTTMYHNGQMTTATKHPLREWFHVSAKTLPSIKYGFLAKIPPPTTEHFLIMRLWMIHLQGLFDNGYHARSNFQRLAEKAKIACKDTPSFDHETLGGEVDFDKFHEILDTDIGLPAERVLLDE</sequence>
<dbReference type="InterPro" id="IPR011009">
    <property type="entry name" value="Kinase-like_dom_sf"/>
</dbReference>
<dbReference type="PANTHER" id="PTHR38248">
    <property type="entry name" value="FUNK1 6"/>
    <property type="match status" value="1"/>
</dbReference>
<keyword evidence="3" id="KW-1185">Reference proteome</keyword>
<protein>
    <recommendedName>
        <fullName evidence="1">Protein kinase domain-containing protein</fullName>
    </recommendedName>
</protein>
<name>A0A2A9NC58_9AGAR</name>
<dbReference type="AlphaFoldDB" id="A0A2A9NC58"/>
<evidence type="ECO:0000259" key="1">
    <source>
        <dbReference type="PROSITE" id="PS50011"/>
    </source>
</evidence>
<feature type="domain" description="Protein kinase" evidence="1">
    <location>
        <begin position="1"/>
        <end position="264"/>
    </location>
</feature>
<dbReference type="PROSITE" id="PS50011">
    <property type="entry name" value="PROTEIN_KINASE_DOM"/>
    <property type="match status" value="1"/>
</dbReference>
<dbReference type="GO" id="GO:0004672">
    <property type="term" value="F:protein kinase activity"/>
    <property type="evidence" value="ECO:0007669"/>
    <property type="project" value="InterPro"/>
</dbReference>
<dbReference type="Pfam" id="PF17667">
    <property type="entry name" value="Pkinase_fungal"/>
    <property type="match status" value="1"/>
</dbReference>
<dbReference type="STRING" id="703135.A0A2A9NC58"/>
<reference evidence="2 3" key="1">
    <citation type="submission" date="2014-02" db="EMBL/GenBank/DDBJ databases">
        <title>Transposable element dynamics among asymbiotic and ectomycorrhizal Amanita fungi.</title>
        <authorList>
            <consortium name="DOE Joint Genome Institute"/>
            <person name="Hess J."/>
            <person name="Skrede I."/>
            <person name="Wolfe B."/>
            <person name="LaButti K."/>
            <person name="Ohm R.A."/>
            <person name="Grigoriev I.V."/>
            <person name="Pringle A."/>
        </authorList>
    </citation>
    <scope>NUCLEOTIDE SEQUENCE [LARGE SCALE GENOMIC DNA]</scope>
    <source>
        <strain evidence="2 3">SKay4041</strain>
    </source>
</reference>
<dbReference type="Proteomes" id="UP000242287">
    <property type="component" value="Unassembled WGS sequence"/>
</dbReference>
<dbReference type="InterPro" id="IPR000719">
    <property type="entry name" value="Prot_kinase_dom"/>
</dbReference>